<organism evidence="7 8">
    <name type="scientific">Ciona savignyi</name>
    <name type="common">Pacific transparent sea squirt</name>
    <dbReference type="NCBI Taxonomy" id="51511"/>
    <lineage>
        <taxon>Eukaryota</taxon>
        <taxon>Metazoa</taxon>
        <taxon>Chordata</taxon>
        <taxon>Tunicata</taxon>
        <taxon>Ascidiacea</taxon>
        <taxon>Phlebobranchia</taxon>
        <taxon>Cionidae</taxon>
        <taxon>Ciona</taxon>
    </lineage>
</organism>
<dbReference type="Proteomes" id="UP000007875">
    <property type="component" value="Unassembled WGS sequence"/>
</dbReference>
<dbReference type="Ensembl" id="ENSCSAVT00000010889.1">
    <property type="protein sequence ID" value="ENSCSAVP00000010759.1"/>
    <property type="gene ID" value="ENSCSAVG00000006310.1"/>
</dbReference>
<proteinExistence type="predicted"/>
<keyword evidence="3" id="KW-0539">Nucleus</keyword>
<keyword evidence="2 4" id="KW-0103">Bromodomain</keyword>
<dbReference type="InterPro" id="IPR001487">
    <property type="entry name" value="Bromodomain"/>
</dbReference>
<sequence length="229" mass="26526">MLCRDLDTALEQEATTSKRKRYTGLQGKNLKLCERILLELFCFKQSTPFHFPVKTSVPNYYKIIKEPMDFLKIKKKLLHAHFSHYEDCEAFISDVLLVFTNCYLFNGEQTVLGTMGREVQQFFCERVHAWLPHMKDNLANLIEEQKQTLADSHVKPVLNTAEQSKHVEKQKPLPYEHDDLWKPDIDEPDDDDDVIGSATTSDGVSEEHSDTTDDSRRRKQSKSGIVHIQ</sequence>
<reference evidence="7" key="3">
    <citation type="submission" date="2025-09" db="UniProtKB">
        <authorList>
            <consortium name="Ensembl"/>
        </authorList>
    </citation>
    <scope>IDENTIFICATION</scope>
</reference>
<feature type="compositionally biased region" description="Basic and acidic residues" evidence="5">
    <location>
        <begin position="205"/>
        <end position="216"/>
    </location>
</feature>
<keyword evidence="8" id="KW-1185">Reference proteome</keyword>
<dbReference type="GO" id="GO:0000785">
    <property type="term" value="C:chromatin"/>
    <property type="evidence" value="ECO:0007669"/>
    <property type="project" value="TreeGrafter"/>
</dbReference>
<evidence type="ECO:0000256" key="5">
    <source>
        <dbReference type="SAM" id="MobiDB-lite"/>
    </source>
</evidence>
<dbReference type="Gene3D" id="1.20.920.10">
    <property type="entry name" value="Bromodomain-like"/>
    <property type="match status" value="1"/>
</dbReference>
<evidence type="ECO:0000256" key="4">
    <source>
        <dbReference type="PROSITE-ProRule" id="PRU00035"/>
    </source>
</evidence>
<dbReference type="STRING" id="51511.ENSCSAVP00000010759"/>
<accession>H2YZJ7</accession>
<protein>
    <recommendedName>
        <fullName evidence="6">Bromo domain-containing protein</fullName>
    </recommendedName>
</protein>
<dbReference type="Pfam" id="PF00439">
    <property type="entry name" value="Bromodomain"/>
    <property type="match status" value="1"/>
</dbReference>
<evidence type="ECO:0000259" key="6">
    <source>
        <dbReference type="PROSITE" id="PS50014"/>
    </source>
</evidence>
<dbReference type="GeneTree" id="ENSGT00940000165144"/>
<dbReference type="InParanoid" id="H2YZJ7"/>
<evidence type="ECO:0000313" key="8">
    <source>
        <dbReference type="Proteomes" id="UP000007875"/>
    </source>
</evidence>
<dbReference type="GO" id="GO:0005634">
    <property type="term" value="C:nucleus"/>
    <property type="evidence" value="ECO:0007669"/>
    <property type="project" value="UniProtKB-SubCell"/>
</dbReference>
<feature type="domain" description="Bromo" evidence="6">
    <location>
        <begin position="43"/>
        <end position="113"/>
    </location>
</feature>
<evidence type="ECO:0000256" key="1">
    <source>
        <dbReference type="ARBA" id="ARBA00004123"/>
    </source>
</evidence>
<dbReference type="PROSITE" id="PS50014">
    <property type="entry name" value="BROMODOMAIN_2"/>
    <property type="match status" value="1"/>
</dbReference>
<dbReference type="SUPFAM" id="SSF47370">
    <property type="entry name" value="Bromodomain"/>
    <property type="match status" value="1"/>
</dbReference>
<dbReference type="AlphaFoldDB" id="H2YZJ7"/>
<reference evidence="7" key="2">
    <citation type="submission" date="2025-08" db="UniProtKB">
        <authorList>
            <consortium name="Ensembl"/>
        </authorList>
    </citation>
    <scope>IDENTIFICATION</scope>
</reference>
<dbReference type="PANTHER" id="PTHR45915:SF6">
    <property type="entry name" value="E3 UBIQUITIN-PROTEIN LIGASE TRIM33"/>
    <property type="match status" value="1"/>
</dbReference>
<feature type="compositionally biased region" description="Basic and acidic residues" evidence="5">
    <location>
        <begin position="163"/>
        <end position="185"/>
    </location>
</feature>
<name>H2YZJ7_CIOSA</name>
<dbReference type="eggNOG" id="KOG2177">
    <property type="taxonomic scope" value="Eukaryota"/>
</dbReference>
<comment type="subcellular location">
    <subcellularLocation>
        <location evidence="1">Nucleus</location>
    </subcellularLocation>
</comment>
<feature type="region of interest" description="Disordered" evidence="5">
    <location>
        <begin position="161"/>
        <end position="229"/>
    </location>
</feature>
<evidence type="ECO:0000313" key="7">
    <source>
        <dbReference type="Ensembl" id="ENSCSAVP00000010759.1"/>
    </source>
</evidence>
<dbReference type="PANTHER" id="PTHR45915">
    <property type="entry name" value="TRANSCRIPTION INTERMEDIARY FACTOR"/>
    <property type="match status" value="1"/>
</dbReference>
<dbReference type="HOGENOM" id="CLU_1209447_0_0_1"/>
<dbReference type="InterPro" id="IPR036427">
    <property type="entry name" value="Bromodomain-like_sf"/>
</dbReference>
<dbReference type="SMART" id="SM00297">
    <property type="entry name" value="BROMO"/>
    <property type="match status" value="1"/>
</dbReference>
<evidence type="ECO:0000256" key="2">
    <source>
        <dbReference type="ARBA" id="ARBA00023117"/>
    </source>
</evidence>
<evidence type="ECO:0000256" key="3">
    <source>
        <dbReference type="ARBA" id="ARBA00023242"/>
    </source>
</evidence>
<reference evidence="8" key="1">
    <citation type="submission" date="2003-08" db="EMBL/GenBank/DDBJ databases">
        <authorList>
            <person name="Birren B."/>
            <person name="Nusbaum C."/>
            <person name="Abebe A."/>
            <person name="Abouelleil A."/>
            <person name="Adekoya E."/>
            <person name="Ait-zahra M."/>
            <person name="Allen N."/>
            <person name="Allen T."/>
            <person name="An P."/>
            <person name="Anderson M."/>
            <person name="Anderson S."/>
            <person name="Arachchi H."/>
            <person name="Armbruster J."/>
            <person name="Bachantsang P."/>
            <person name="Baldwin J."/>
            <person name="Barry A."/>
            <person name="Bayul T."/>
            <person name="Blitshsteyn B."/>
            <person name="Bloom T."/>
            <person name="Blye J."/>
            <person name="Boguslavskiy L."/>
            <person name="Borowsky M."/>
            <person name="Boukhgalter B."/>
            <person name="Brunache A."/>
            <person name="Butler J."/>
            <person name="Calixte N."/>
            <person name="Calvo S."/>
            <person name="Camarata J."/>
            <person name="Campo K."/>
            <person name="Chang J."/>
            <person name="Cheshatsang Y."/>
            <person name="Citroen M."/>
            <person name="Collymore A."/>
            <person name="Considine T."/>
            <person name="Cook A."/>
            <person name="Cooke P."/>
            <person name="Corum B."/>
            <person name="Cuomo C."/>
            <person name="David R."/>
            <person name="Dawoe T."/>
            <person name="Degray S."/>
            <person name="Dodge S."/>
            <person name="Dooley K."/>
            <person name="Dorje P."/>
            <person name="Dorjee K."/>
            <person name="Dorris L."/>
            <person name="Duffey N."/>
            <person name="Dupes A."/>
            <person name="Elkins T."/>
            <person name="Engels R."/>
            <person name="Erickson J."/>
            <person name="Farina A."/>
            <person name="Faro S."/>
            <person name="Ferreira P."/>
            <person name="Fischer H."/>
            <person name="Fitzgerald M."/>
            <person name="Foley K."/>
            <person name="Gage D."/>
            <person name="Galagan J."/>
            <person name="Gearin G."/>
            <person name="Gnerre S."/>
            <person name="Gnirke A."/>
            <person name="Goyette A."/>
            <person name="Graham J."/>
            <person name="Grandbois E."/>
            <person name="Gyaltsen K."/>
            <person name="Hafez N."/>
            <person name="Hagopian D."/>
            <person name="Hagos B."/>
            <person name="Hall J."/>
            <person name="Hatcher B."/>
            <person name="Heller A."/>
            <person name="Higgins H."/>
            <person name="Honan T."/>
            <person name="Horn A."/>
            <person name="Houde N."/>
            <person name="Hughes L."/>
            <person name="Hulme W."/>
            <person name="Husby E."/>
            <person name="Iliev I."/>
            <person name="Jaffe D."/>
            <person name="Jones C."/>
            <person name="Kamal M."/>
            <person name="Kamat A."/>
            <person name="Kamvysselis M."/>
            <person name="Karlsson E."/>
            <person name="Kells C."/>
            <person name="Kieu A."/>
            <person name="Kisner P."/>
            <person name="Kodira C."/>
            <person name="Kulbokas E."/>
            <person name="Labutti K."/>
            <person name="Lama D."/>
            <person name="Landers T."/>
            <person name="Leger J."/>
            <person name="Levine S."/>
            <person name="Lewis D."/>
            <person name="Lewis T."/>
            <person name="Lindblad-toh K."/>
            <person name="Liu X."/>
            <person name="Lokyitsang T."/>
            <person name="Lokyitsang Y."/>
            <person name="Lucien O."/>
            <person name="Lui A."/>
            <person name="Ma L.J."/>
            <person name="Mabbitt R."/>
            <person name="Macdonald J."/>
            <person name="Maclean C."/>
            <person name="Major J."/>
            <person name="Manning J."/>
            <person name="Marabella R."/>
            <person name="Maru K."/>
            <person name="Matthews C."/>
            <person name="Mauceli E."/>
            <person name="Mccarthy M."/>
            <person name="Mcdonough S."/>
            <person name="Mcghee T."/>
            <person name="Meldrim J."/>
            <person name="Meneus L."/>
            <person name="Mesirov J."/>
            <person name="Mihalev A."/>
            <person name="Mihova T."/>
            <person name="Mikkelsen T."/>
            <person name="Mlenga V."/>
            <person name="Moru K."/>
            <person name="Mozes J."/>
            <person name="Mulrain L."/>
            <person name="Munson G."/>
            <person name="Naylor J."/>
            <person name="Newes C."/>
            <person name="Nguyen C."/>
            <person name="Nguyen N."/>
            <person name="Nguyen T."/>
            <person name="Nicol R."/>
            <person name="Nielsen C."/>
            <person name="Nizzari M."/>
            <person name="Norbu C."/>
            <person name="Norbu N."/>
            <person name="O'donnell P."/>
            <person name="Okoawo O."/>
            <person name="O'leary S."/>
            <person name="Omotosho B."/>
            <person name="O'neill K."/>
            <person name="Osman S."/>
            <person name="Parker S."/>
            <person name="Perrin D."/>
            <person name="Phunkhang P."/>
            <person name="Piqani B."/>
            <person name="Purcell S."/>
            <person name="Rachupka T."/>
            <person name="Ramasamy U."/>
            <person name="Rameau R."/>
            <person name="Ray V."/>
            <person name="Raymond C."/>
            <person name="Retta R."/>
            <person name="Richardson S."/>
            <person name="Rise C."/>
            <person name="Rodriguez J."/>
            <person name="Rogers J."/>
            <person name="Rogov P."/>
            <person name="Rutman M."/>
            <person name="Schupbach R."/>
            <person name="Seaman C."/>
            <person name="Settipalli S."/>
            <person name="Sharpe T."/>
            <person name="Sheridan J."/>
            <person name="Sherpa N."/>
            <person name="Shi J."/>
            <person name="Smirnov S."/>
            <person name="Smith C."/>
            <person name="Sougnez C."/>
            <person name="Spencer B."/>
            <person name="Stalker J."/>
            <person name="Stange-thomann N."/>
            <person name="Stavropoulos S."/>
            <person name="Stetson K."/>
            <person name="Stone C."/>
            <person name="Stone S."/>
            <person name="Stubbs M."/>
            <person name="Talamas J."/>
            <person name="Tchuinga P."/>
            <person name="Tenzing P."/>
            <person name="Tesfaye S."/>
            <person name="Theodore J."/>
            <person name="Thoulutsang Y."/>
            <person name="Topham K."/>
            <person name="Towey S."/>
            <person name="Tsamla T."/>
            <person name="Tsomo N."/>
            <person name="Vallee D."/>
            <person name="Vassiliev H."/>
            <person name="Venkataraman V."/>
            <person name="Vinson J."/>
            <person name="Vo A."/>
            <person name="Wade C."/>
            <person name="Wang S."/>
            <person name="Wangchuk T."/>
            <person name="Wangdi T."/>
            <person name="Whittaker C."/>
            <person name="Wilkinson J."/>
            <person name="Wu Y."/>
            <person name="Wyman D."/>
            <person name="Yadav S."/>
            <person name="Yang S."/>
            <person name="Yang X."/>
            <person name="Yeager S."/>
            <person name="Yee E."/>
            <person name="Young G."/>
            <person name="Zainoun J."/>
            <person name="Zembeck L."/>
            <person name="Zimmer A."/>
            <person name="Zody M."/>
            <person name="Lander E."/>
        </authorList>
    </citation>
    <scope>NUCLEOTIDE SEQUENCE [LARGE SCALE GENOMIC DNA]</scope>
</reference>